<comment type="caution">
    <text evidence="7">The sequence shown here is derived from an EMBL/GenBank/DDBJ whole genome shotgun (WGS) entry which is preliminary data.</text>
</comment>
<sequence length="550" mass="62409">MKGGFFASAVALFVSVPLVLGQLGGHGYQSAFQPPGLRRLRERALEVELEKRALEQNASSDPNAIPYAQLWFTQKVDHFDPSNNNTFQQRYWISTHFYKPGGPVFVLDGGETGGGGRLQYMQTGIGRYITEYLGGIGIILEHRYYGKSYVTPNLTVENLKYLDTAQSLKDNAYFAENLWKDLPANLSHIRPETAPFISYGGSYAGAKSAFLQAEYPDVYYGSLASSAVVWAGENFWEYNEPVRKHGDPICVAILEETAKRIDKYSYMGGPLWLNFKELFGVKRLEDRDAASYIFGVLGRWQNGNWDKNQSGANSWDKFCANITEGLQEDDYIKPDCPEKFLVEFPDFDMEEGIENFARWTRGSIKSNCGGSDLVECAGSWDTASYDGESLSDSWRLWTWQVCTEWGYLMPGAPPGSPTLQPRILNLEYYRRTCQYAFKFPSDFVIDTSKVLQYGGYNLTGPRLMYIDGTHDPWLYATPHSPHSPQKDRNDRLSILIPEAWHHNDENGLGDISKEPPRIQKVHLQQIEVVGDWVREFHKGKGTTWEPSRNI</sequence>
<name>A0AAV9WKQ7_9PEZI</name>
<dbReference type="PANTHER" id="PTHR11010:SF117">
    <property type="entry name" value="SERINE PROTEASE 16"/>
    <property type="match status" value="1"/>
</dbReference>
<evidence type="ECO:0000256" key="1">
    <source>
        <dbReference type="ARBA" id="ARBA00011079"/>
    </source>
</evidence>
<feature type="chain" id="PRO_5043586653" evidence="6">
    <location>
        <begin position="22"/>
        <end position="550"/>
    </location>
</feature>
<dbReference type="PANTHER" id="PTHR11010">
    <property type="entry name" value="PROTEASE S28 PRO-X CARBOXYPEPTIDASE-RELATED"/>
    <property type="match status" value="1"/>
</dbReference>
<gene>
    <name evidence="7" type="ORF">TWF481_004445</name>
</gene>
<organism evidence="7 8">
    <name type="scientific">Arthrobotrys musiformis</name>
    <dbReference type="NCBI Taxonomy" id="47236"/>
    <lineage>
        <taxon>Eukaryota</taxon>
        <taxon>Fungi</taxon>
        <taxon>Dikarya</taxon>
        <taxon>Ascomycota</taxon>
        <taxon>Pezizomycotina</taxon>
        <taxon>Orbiliomycetes</taxon>
        <taxon>Orbiliales</taxon>
        <taxon>Orbiliaceae</taxon>
        <taxon>Arthrobotrys</taxon>
    </lineage>
</organism>
<evidence type="ECO:0000313" key="7">
    <source>
        <dbReference type="EMBL" id="KAK6509714.1"/>
    </source>
</evidence>
<keyword evidence="3 6" id="KW-0732">Signal</keyword>
<evidence type="ECO:0000256" key="4">
    <source>
        <dbReference type="ARBA" id="ARBA00022801"/>
    </source>
</evidence>
<dbReference type="EMBL" id="JAVHJL010000002">
    <property type="protein sequence ID" value="KAK6509714.1"/>
    <property type="molecule type" value="Genomic_DNA"/>
</dbReference>
<dbReference type="GO" id="GO:0006508">
    <property type="term" value="P:proteolysis"/>
    <property type="evidence" value="ECO:0007669"/>
    <property type="project" value="UniProtKB-KW"/>
</dbReference>
<proteinExistence type="inferred from homology"/>
<dbReference type="AlphaFoldDB" id="A0AAV9WKQ7"/>
<keyword evidence="5" id="KW-0325">Glycoprotein</keyword>
<dbReference type="Gene3D" id="3.40.50.1820">
    <property type="entry name" value="alpha/beta hydrolase"/>
    <property type="match status" value="2"/>
</dbReference>
<feature type="signal peptide" evidence="6">
    <location>
        <begin position="1"/>
        <end position="21"/>
    </location>
</feature>
<evidence type="ECO:0000256" key="5">
    <source>
        <dbReference type="ARBA" id="ARBA00023180"/>
    </source>
</evidence>
<keyword evidence="8" id="KW-1185">Reference proteome</keyword>
<dbReference type="Proteomes" id="UP001370758">
    <property type="component" value="Unassembled WGS sequence"/>
</dbReference>
<dbReference type="SUPFAM" id="SSF53474">
    <property type="entry name" value="alpha/beta-Hydrolases"/>
    <property type="match status" value="1"/>
</dbReference>
<dbReference type="GO" id="GO:0008239">
    <property type="term" value="F:dipeptidyl-peptidase activity"/>
    <property type="evidence" value="ECO:0007669"/>
    <property type="project" value="TreeGrafter"/>
</dbReference>
<evidence type="ECO:0000256" key="3">
    <source>
        <dbReference type="ARBA" id="ARBA00022729"/>
    </source>
</evidence>
<evidence type="ECO:0000256" key="2">
    <source>
        <dbReference type="ARBA" id="ARBA00022670"/>
    </source>
</evidence>
<reference evidence="7 8" key="1">
    <citation type="submission" date="2023-08" db="EMBL/GenBank/DDBJ databases">
        <authorList>
            <person name="Palmer J.M."/>
        </authorList>
    </citation>
    <scope>NUCLEOTIDE SEQUENCE [LARGE SCALE GENOMIC DNA]</scope>
    <source>
        <strain evidence="7 8">TWF481</strain>
    </source>
</reference>
<keyword evidence="4" id="KW-0378">Hydrolase</keyword>
<accession>A0AAV9WKQ7</accession>
<comment type="similarity">
    <text evidence="1">Belongs to the peptidase S28 family.</text>
</comment>
<evidence type="ECO:0000256" key="6">
    <source>
        <dbReference type="SAM" id="SignalP"/>
    </source>
</evidence>
<dbReference type="GO" id="GO:0070008">
    <property type="term" value="F:serine-type exopeptidase activity"/>
    <property type="evidence" value="ECO:0007669"/>
    <property type="project" value="InterPro"/>
</dbReference>
<dbReference type="InterPro" id="IPR029058">
    <property type="entry name" value="AB_hydrolase_fold"/>
</dbReference>
<keyword evidence="2" id="KW-0645">Protease</keyword>
<dbReference type="Pfam" id="PF05577">
    <property type="entry name" value="Peptidase_S28"/>
    <property type="match status" value="2"/>
</dbReference>
<dbReference type="InterPro" id="IPR008758">
    <property type="entry name" value="Peptidase_S28"/>
</dbReference>
<evidence type="ECO:0000313" key="8">
    <source>
        <dbReference type="Proteomes" id="UP001370758"/>
    </source>
</evidence>
<protein>
    <submittedName>
        <fullName evidence="7">Uncharacterized protein</fullName>
    </submittedName>
</protein>